<dbReference type="PANTHER" id="PTHR42032">
    <property type="entry name" value="YALI0E30679P"/>
    <property type="match status" value="1"/>
</dbReference>
<reference evidence="2 3" key="1">
    <citation type="submission" date="2016-04" db="EMBL/GenBank/DDBJ databases">
        <title>Evolutionary innovation and constraint leading to complex multicellularity in the Ascomycota.</title>
        <authorList>
            <person name="Cisse O."/>
            <person name="Nguyen A."/>
            <person name="Hewitt D.A."/>
            <person name="Jedd G."/>
            <person name="Stajich J.E."/>
        </authorList>
    </citation>
    <scope>NUCLEOTIDE SEQUENCE [LARGE SCALE GENOMIC DNA]</scope>
    <source>
        <strain evidence="2 3">DAH-3</strain>
    </source>
</reference>
<accession>A0A1U7LW94</accession>
<keyword evidence="3" id="KW-1185">Reference proteome</keyword>
<sequence>CASFLGPLVGGILLHWIRQTLARPRDGLISNLNITLFVLAAELKPATHLLDMIKHRSINLRRSLNELPPSEIEQRITELKRLITEHQAKSDPSEKTNMDALNRAVRRYEKKQYLTNAVLDEKITLLERKVNELSALCATTYKQPPAIIVLFGWIRNVVYVPVLIAWSVVALPSRAVGYITRKDDVRKLLN</sequence>
<organism evidence="2 3">
    <name type="scientific">Neolecta irregularis (strain DAH-3)</name>
    <dbReference type="NCBI Taxonomy" id="1198029"/>
    <lineage>
        <taxon>Eukaryota</taxon>
        <taxon>Fungi</taxon>
        <taxon>Dikarya</taxon>
        <taxon>Ascomycota</taxon>
        <taxon>Taphrinomycotina</taxon>
        <taxon>Neolectales</taxon>
        <taxon>Neolectaceae</taxon>
        <taxon>Neolecta</taxon>
    </lineage>
</organism>
<dbReference type="EMBL" id="LXFE01000132">
    <property type="protein sequence ID" value="OLL26950.1"/>
    <property type="molecule type" value="Genomic_DNA"/>
</dbReference>
<comment type="caution">
    <text evidence="2">The sequence shown here is derived from an EMBL/GenBank/DDBJ whole genome shotgun (WGS) entry which is preliminary data.</text>
</comment>
<protein>
    <submittedName>
        <fullName evidence="2">Uncharacterized protein</fullName>
    </submittedName>
</protein>
<dbReference type="Proteomes" id="UP000186594">
    <property type="component" value="Unassembled WGS sequence"/>
</dbReference>
<keyword evidence="1" id="KW-0732">Signal</keyword>
<proteinExistence type="predicted"/>
<dbReference type="AlphaFoldDB" id="A0A1U7LW94"/>
<evidence type="ECO:0000313" key="3">
    <source>
        <dbReference type="Proteomes" id="UP000186594"/>
    </source>
</evidence>
<name>A0A1U7LW94_NEOID</name>
<evidence type="ECO:0000256" key="1">
    <source>
        <dbReference type="SAM" id="SignalP"/>
    </source>
</evidence>
<feature type="signal peptide" evidence="1">
    <location>
        <begin position="1"/>
        <end position="22"/>
    </location>
</feature>
<dbReference type="PANTHER" id="PTHR42032:SF1">
    <property type="entry name" value="YALI0E30679P"/>
    <property type="match status" value="1"/>
</dbReference>
<feature type="chain" id="PRO_5012821090" evidence="1">
    <location>
        <begin position="23"/>
        <end position="190"/>
    </location>
</feature>
<feature type="non-terminal residue" evidence="2">
    <location>
        <position position="1"/>
    </location>
</feature>
<evidence type="ECO:0000313" key="2">
    <source>
        <dbReference type="EMBL" id="OLL26950.1"/>
    </source>
</evidence>
<dbReference type="STRING" id="1198029.A0A1U7LW94"/>
<gene>
    <name evidence="2" type="ORF">NEOLI_000741</name>
</gene>
<dbReference type="OrthoDB" id="5422510at2759"/>